<comment type="function">
    <text evidence="4">Part of the outer membrane protein assembly complex, which is involved in assembly and insertion of beta-barrel proteins into the outer membrane.</text>
</comment>
<dbReference type="InterPro" id="IPR026592">
    <property type="entry name" value="BamE"/>
</dbReference>
<dbReference type="RefSeq" id="WP_090136099.1">
    <property type="nucleotide sequence ID" value="NZ_FOLY01000009.1"/>
</dbReference>
<name>A0A1I1MXZ0_9GAMM</name>
<feature type="compositionally biased region" description="Polar residues" evidence="5">
    <location>
        <begin position="129"/>
        <end position="138"/>
    </location>
</feature>
<comment type="similarity">
    <text evidence="4">Belongs to the BamE family.</text>
</comment>
<dbReference type="InterPro" id="IPR037873">
    <property type="entry name" value="BamE-like"/>
</dbReference>
<gene>
    <name evidence="4" type="primary">bamE</name>
    <name evidence="7" type="ORF">SAMN05421848_3216</name>
</gene>
<keyword evidence="4" id="KW-0564">Palmitate</keyword>
<protein>
    <recommendedName>
        <fullName evidence="4">Outer membrane protein assembly factor BamE</fullName>
    </recommendedName>
</protein>
<feature type="domain" description="Outer membrane protein assembly factor BamE" evidence="6">
    <location>
        <begin position="29"/>
        <end position="97"/>
    </location>
</feature>
<evidence type="ECO:0000313" key="7">
    <source>
        <dbReference type="EMBL" id="SFC90035.1"/>
    </source>
</evidence>
<evidence type="ECO:0000256" key="4">
    <source>
        <dbReference type="HAMAP-Rule" id="MF_00925"/>
    </source>
</evidence>
<dbReference type="AlphaFoldDB" id="A0A1I1MXZ0"/>
<keyword evidence="8" id="KW-1185">Reference proteome</keyword>
<dbReference type="PANTHER" id="PTHR37482">
    <property type="entry name" value="OUTER MEMBRANE PROTEIN ASSEMBLY FACTOR BAME"/>
    <property type="match status" value="1"/>
</dbReference>
<evidence type="ECO:0000256" key="5">
    <source>
        <dbReference type="SAM" id="MobiDB-lite"/>
    </source>
</evidence>
<keyword evidence="2 4" id="KW-0472">Membrane</keyword>
<dbReference type="GO" id="GO:0051205">
    <property type="term" value="P:protein insertion into membrane"/>
    <property type="evidence" value="ECO:0007669"/>
    <property type="project" value="UniProtKB-UniRule"/>
</dbReference>
<dbReference type="PROSITE" id="PS51257">
    <property type="entry name" value="PROKAR_LIPOPROTEIN"/>
    <property type="match status" value="1"/>
</dbReference>
<dbReference type="GO" id="GO:0043165">
    <property type="term" value="P:Gram-negative-bacterium-type cell outer membrane assembly"/>
    <property type="evidence" value="ECO:0007669"/>
    <property type="project" value="UniProtKB-UniRule"/>
</dbReference>
<proteinExistence type="inferred from homology"/>
<reference evidence="8" key="1">
    <citation type="submission" date="2016-10" db="EMBL/GenBank/DDBJ databases">
        <authorList>
            <person name="Varghese N."/>
            <person name="Submissions S."/>
        </authorList>
    </citation>
    <scope>NUCLEOTIDE SEQUENCE [LARGE SCALE GENOMIC DNA]</scope>
    <source>
        <strain evidence="8">DSM 23439</strain>
    </source>
</reference>
<feature type="region of interest" description="Disordered" evidence="5">
    <location>
        <begin position="99"/>
        <end position="146"/>
    </location>
</feature>
<keyword evidence="3 4" id="KW-0998">Cell outer membrane</keyword>
<sequence>MQKTLKLIIFSFLFSLLAACVYKRDLPQGNLITPDMVSQLQPGMSRQQVVQVMGSPLMYNAFDDARWNYIYRLKDADDNITEKQVALVFNGNQLADIETSGDIDASPRMQQRDAPASAAAAGPGENISPVGTPTSNPEGGSADPTL</sequence>
<evidence type="ECO:0000256" key="2">
    <source>
        <dbReference type="ARBA" id="ARBA00023136"/>
    </source>
</evidence>
<dbReference type="Proteomes" id="UP000199046">
    <property type="component" value="Unassembled WGS sequence"/>
</dbReference>
<dbReference type="GO" id="GO:0030674">
    <property type="term" value="F:protein-macromolecule adaptor activity"/>
    <property type="evidence" value="ECO:0007669"/>
    <property type="project" value="TreeGrafter"/>
</dbReference>
<dbReference type="OrthoDB" id="9808250at2"/>
<comment type="subcellular location">
    <subcellularLocation>
        <location evidence="4">Cell outer membrane</location>
        <topology evidence="4">Lipid-anchor</topology>
    </subcellularLocation>
</comment>
<keyword evidence="1 4" id="KW-0732">Signal</keyword>
<dbReference type="GO" id="GO:1990063">
    <property type="term" value="C:Bam protein complex"/>
    <property type="evidence" value="ECO:0007669"/>
    <property type="project" value="TreeGrafter"/>
</dbReference>
<dbReference type="STRING" id="402385.SAMN05421848_3216"/>
<evidence type="ECO:0000259" key="6">
    <source>
        <dbReference type="Pfam" id="PF04355"/>
    </source>
</evidence>
<evidence type="ECO:0000313" key="8">
    <source>
        <dbReference type="Proteomes" id="UP000199046"/>
    </source>
</evidence>
<comment type="subunit">
    <text evidence="4">Part of the Bam complex.</text>
</comment>
<dbReference type="Gene3D" id="3.30.1450.10">
    <property type="match status" value="1"/>
</dbReference>
<dbReference type="InterPro" id="IPR007450">
    <property type="entry name" value="BamE_dom"/>
</dbReference>
<dbReference type="PANTHER" id="PTHR37482:SF1">
    <property type="entry name" value="OUTER MEMBRANE PROTEIN ASSEMBLY FACTOR BAME"/>
    <property type="match status" value="1"/>
</dbReference>
<accession>A0A1I1MXZ0</accession>
<keyword evidence="4" id="KW-0449">Lipoprotein</keyword>
<evidence type="ECO:0000256" key="1">
    <source>
        <dbReference type="ARBA" id="ARBA00022729"/>
    </source>
</evidence>
<dbReference type="HAMAP" id="MF_00925">
    <property type="entry name" value="OM_assembly_BamE"/>
    <property type="match status" value="1"/>
</dbReference>
<evidence type="ECO:0000256" key="3">
    <source>
        <dbReference type="ARBA" id="ARBA00023237"/>
    </source>
</evidence>
<dbReference type="EMBL" id="FOLY01000009">
    <property type="protein sequence ID" value="SFC90035.1"/>
    <property type="molecule type" value="Genomic_DNA"/>
</dbReference>
<dbReference type="Pfam" id="PF04355">
    <property type="entry name" value="BamE"/>
    <property type="match status" value="1"/>
</dbReference>
<organism evidence="7 8">
    <name type="scientific">Kushneria avicenniae</name>
    <dbReference type="NCBI Taxonomy" id="402385"/>
    <lineage>
        <taxon>Bacteria</taxon>
        <taxon>Pseudomonadati</taxon>
        <taxon>Pseudomonadota</taxon>
        <taxon>Gammaproteobacteria</taxon>
        <taxon>Oceanospirillales</taxon>
        <taxon>Halomonadaceae</taxon>
        <taxon>Kushneria</taxon>
    </lineage>
</organism>
<feature type="compositionally biased region" description="Low complexity" evidence="5">
    <location>
        <begin position="114"/>
        <end position="124"/>
    </location>
</feature>